<evidence type="ECO:0000256" key="1">
    <source>
        <dbReference type="ARBA" id="ARBA00004418"/>
    </source>
</evidence>
<evidence type="ECO:0000256" key="3">
    <source>
        <dbReference type="ARBA" id="ARBA00022448"/>
    </source>
</evidence>
<proteinExistence type="inferred from homology"/>
<protein>
    <recommendedName>
        <fullName evidence="6">Putative aliphatic sulfonates-binding protein</fullName>
    </recommendedName>
</protein>
<dbReference type="SUPFAM" id="SSF53850">
    <property type="entry name" value="Periplasmic binding protein-like II"/>
    <property type="match status" value="1"/>
</dbReference>
<dbReference type="InterPro" id="IPR015168">
    <property type="entry name" value="SsuA/THI5"/>
</dbReference>
<dbReference type="Pfam" id="PF09084">
    <property type="entry name" value="NMT1"/>
    <property type="match status" value="1"/>
</dbReference>
<comment type="caution">
    <text evidence="8">The sequence shown here is derived from an EMBL/GenBank/DDBJ whole genome shotgun (WGS) entry which is preliminary data.</text>
</comment>
<evidence type="ECO:0000256" key="5">
    <source>
        <dbReference type="ARBA" id="ARBA00055538"/>
    </source>
</evidence>
<dbReference type="PROSITE" id="PS51318">
    <property type="entry name" value="TAT"/>
    <property type="match status" value="1"/>
</dbReference>
<evidence type="ECO:0000256" key="6">
    <source>
        <dbReference type="ARBA" id="ARBA00070228"/>
    </source>
</evidence>
<dbReference type="RefSeq" id="WP_129315228.1">
    <property type="nucleotide sequence ID" value="NZ_NOIQ01000005.1"/>
</dbReference>
<dbReference type="InterPro" id="IPR019546">
    <property type="entry name" value="TAT_signal_bac_arc"/>
</dbReference>
<organism evidence="8 9">
    <name type="scientific">Rothia koreensis</name>
    <dbReference type="NCBI Taxonomy" id="592378"/>
    <lineage>
        <taxon>Bacteria</taxon>
        <taxon>Bacillati</taxon>
        <taxon>Actinomycetota</taxon>
        <taxon>Actinomycetes</taxon>
        <taxon>Micrococcales</taxon>
        <taxon>Micrococcaceae</taxon>
        <taxon>Rothia</taxon>
    </lineage>
</organism>
<dbReference type="OrthoDB" id="7374754at2"/>
<evidence type="ECO:0000313" key="9">
    <source>
        <dbReference type="Proteomes" id="UP000462152"/>
    </source>
</evidence>
<dbReference type="Proteomes" id="UP000462152">
    <property type="component" value="Unassembled WGS sequence"/>
</dbReference>
<dbReference type="GO" id="GO:0042626">
    <property type="term" value="F:ATPase-coupled transmembrane transporter activity"/>
    <property type="evidence" value="ECO:0007669"/>
    <property type="project" value="InterPro"/>
</dbReference>
<reference evidence="8 9" key="1">
    <citation type="submission" date="2019-12" db="EMBL/GenBank/DDBJ databases">
        <authorList>
            <person name="Li J."/>
            <person name="Shi Y."/>
            <person name="Xu G."/>
            <person name="Xiao D."/>
            <person name="Ran X."/>
        </authorList>
    </citation>
    <scope>NUCLEOTIDE SEQUENCE [LARGE SCALE GENOMIC DNA]</scope>
    <source>
        <strain evidence="8 9">JCM 15915</strain>
    </source>
</reference>
<name>A0A7K1LK34_9MICC</name>
<evidence type="ECO:0000256" key="2">
    <source>
        <dbReference type="ARBA" id="ARBA00010742"/>
    </source>
</evidence>
<dbReference type="FunFam" id="3.40.190.10:FF:000050">
    <property type="entry name" value="Sulfonate ABC transporter substrate-binding protein"/>
    <property type="match status" value="1"/>
</dbReference>
<dbReference type="NCBIfam" id="TIGR01728">
    <property type="entry name" value="SsuA_fam"/>
    <property type="match status" value="1"/>
</dbReference>
<dbReference type="PANTHER" id="PTHR30024">
    <property type="entry name" value="ALIPHATIC SULFONATES-BINDING PROTEIN-RELATED"/>
    <property type="match status" value="1"/>
</dbReference>
<comment type="subcellular location">
    <subcellularLocation>
        <location evidence="1">Periplasm</location>
    </subcellularLocation>
</comment>
<evidence type="ECO:0000313" key="8">
    <source>
        <dbReference type="EMBL" id="MUN55480.1"/>
    </source>
</evidence>
<dbReference type="PANTHER" id="PTHR30024:SF21">
    <property type="entry name" value="ABC TRANSPORTER SUBSTRATE-BINDING PROTEIN"/>
    <property type="match status" value="1"/>
</dbReference>
<keyword evidence="4" id="KW-0732">Signal</keyword>
<dbReference type="InterPro" id="IPR010067">
    <property type="entry name" value="ABC_SsuA_sub-bd"/>
</dbReference>
<feature type="domain" description="SsuA/THI5-like" evidence="7">
    <location>
        <begin position="75"/>
        <end position="262"/>
    </location>
</feature>
<dbReference type="Gene3D" id="3.40.190.10">
    <property type="entry name" value="Periplasmic binding protein-like II"/>
    <property type="match status" value="2"/>
</dbReference>
<keyword evidence="3" id="KW-0813">Transport</keyword>
<dbReference type="InterPro" id="IPR006311">
    <property type="entry name" value="TAT_signal"/>
</dbReference>
<keyword evidence="9" id="KW-1185">Reference proteome</keyword>
<dbReference type="AlphaFoldDB" id="A0A7K1LK34"/>
<gene>
    <name evidence="8" type="ORF">GMA10_09705</name>
</gene>
<accession>A0A7K1LK34</accession>
<dbReference type="NCBIfam" id="TIGR01409">
    <property type="entry name" value="TAT_signal_seq"/>
    <property type="match status" value="1"/>
</dbReference>
<dbReference type="GO" id="GO:0016020">
    <property type="term" value="C:membrane"/>
    <property type="evidence" value="ECO:0007669"/>
    <property type="project" value="InterPro"/>
</dbReference>
<comment type="function">
    <text evidence="5">Part of a binding-protein-dependent transport system for aliphatic sulfonates. Putative binding protein.</text>
</comment>
<comment type="similarity">
    <text evidence="2">Belongs to the bacterial solute-binding protein SsuA/TauA family.</text>
</comment>
<dbReference type="EMBL" id="WOGT01000006">
    <property type="protein sequence ID" value="MUN55480.1"/>
    <property type="molecule type" value="Genomic_DNA"/>
</dbReference>
<dbReference type="GO" id="GO:0042597">
    <property type="term" value="C:periplasmic space"/>
    <property type="evidence" value="ECO:0007669"/>
    <property type="project" value="UniProtKB-SubCell"/>
</dbReference>
<dbReference type="PROSITE" id="PS51257">
    <property type="entry name" value="PROKAR_LIPOPROTEIN"/>
    <property type="match status" value="1"/>
</dbReference>
<sequence length="347" mass="36963">MTTFSRRDALKGVGLGAVALTLSGCMSGEGAGRGVINADASGSITLDYATYNPLSLIMRKKKWLETAAEGIGQSVSWLKSAGSNKANQSLIGAAIDVGSTAGSAALLARANGAPITTIGLFSQPEWSALARTPDSPIRGVEDLAGRSIAATLGTDPYFLLIQALDEAGMSADDVTIVNLQHADGRSALDTHQVDAWAGLDPIMATAQEEGGDELFYRNLDFNTWGFLNAREEFLDQNPEGAQLVIDMYAFAREWAISHREEAIAVFAEEAGISDDVARTVWDRTHLDIDPVPGDDQLRVLRNIAPILVDSGDVSERKDADDAVENIIEKKYARAADASAAARRIKGK</sequence>
<evidence type="ECO:0000259" key="7">
    <source>
        <dbReference type="Pfam" id="PF09084"/>
    </source>
</evidence>
<evidence type="ECO:0000256" key="4">
    <source>
        <dbReference type="ARBA" id="ARBA00022729"/>
    </source>
</evidence>